<name>A0A2H1L1T2_9MICO</name>
<dbReference type="Proteomes" id="UP000234462">
    <property type="component" value="Unassembled WGS sequence"/>
</dbReference>
<reference evidence="3" key="1">
    <citation type="submission" date="2017-03" db="EMBL/GenBank/DDBJ databases">
        <authorList>
            <person name="Monnet C."/>
        </authorList>
    </citation>
    <scope>NUCLEOTIDE SEQUENCE [LARGE SCALE GENOMIC DNA]</scope>
    <source>
        <strain evidence="3">SJ5-8</strain>
    </source>
</reference>
<dbReference type="InterPro" id="IPR027598">
    <property type="entry name" value="Amphi-Trp_dom"/>
</dbReference>
<dbReference type="Pfam" id="PF20068">
    <property type="entry name" value="Amphi-Trp"/>
    <property type="match status" value="1"/>
</dbReference>
<evidence type="ECO:0000313" key="2">
    <source>
        <dbReference type="EMBL" id="SMY10685.1"/>
    </source>
</evidence>
<sequence length="76" mass="8585">MSDELFEHETESTMTREQAAAKLRELADSLERQNDVRVVQSGRDVTVRVADTVEYELEIEVEPGGTSEIEVSISWS</sequence>
<dbReference type="OrthoDB" id="4379122at2"/>
<proteinExistence type="predicted"/>
<evidence type="ECO:0000259" key="1">
    <source>
        <dbReference type="Pfam" id="PF20068"/>
    </source>
</evidence>
<evidence type="ECO:0000313" key="3">
    <source>
        <dbReference type="Proteomes" id="UP000234462"/>
    </source>
</evidence>
<gene>
    <name evidence="2" type="ORF">BJEO58_00257</name>
</gene>
<accession>A0A2H1L1T2</accession>
<protein>
    <submittedName>
        <fullName evidence="2">Amphi-Trp domain-containing protein</fullName>
    </submittedName>
</protein>
<organism evidence="2 3">
    <name type="scientific">Brevibacterium jeotgali</name>
    <dbReference type="NCBI Taxonomy" id="1262550"/>
    <lineage>
        <taxon>Bacteria</taxon>
        <taxon>Bacillati</taxon>
        <taxon>Actinomycetota</taxon>
        <taxon>Actinomycetes</taxon>
        <taxon>Micrococcales</taxon>
        <taxon>Brevibacteriaceae</taxon>
        <taxon>Brevibacterium</taxon>
    </lineage>
</organism>
<dbReference type="EMBL" id="FXZM01000001">
    <property type="protein sequence ID" value="SMY10685.1"/>
    <property type="molecule type" value="Genomic_DNA"/>
</dbReference>
<dbReference type="AlphaFoldDB" id="A0A2H1L1T2"/>
<feature type="domain" description="Amphi-Trp" evidence="1">
    <location>
        <begin position="7"/>
        <end position="75"/>
    </location>
</feature>
<dbReference type="RefSeq" id="WP_101587020.1">
    <property type="nucleotide sequence ID" value="NZ_FXZM01000001.1"/>
</dbReference>
<keyword evidence="3" id="KW-1185">Reference proteome</keyword>
<dbReference type="NCBIfam" id="TIGR04354">
    <property type="entry name" value="amphi-Trp"/>
    <property type="match status" value="1"/>
</dbReference>